<evidence type="ECO:0000313" key="2">
    <source>
        <dbReference type="Proteomes" id="UP000011866"/>
    </source>
</evidence>
<organism evidence="1 2">
    <name type="scientific">Thalassolituus oleivorans MIL-1</name>
    <dbReference type="NCBI Taxonomy" id="1298593"/>
    <lineage>
        <taxon>Bacteria</taxon>
        <taxon>Pseudomonadati</taxon>
        <taxon>Pseudomonadota</taxon>
        <taxon>Gammaproteobacteria</taxon>
        <taxon>Oceanospirillales</taxon>
        <taxon>Oceanospirillaceae</taxon>
        <taxon>Thalassolituus</taxon>
    </lineage>
</organism>
<dbReference type="EMBL" id="HF680312">
    <property type="protein sequence ID" value="CCU70897.1"/>
    <property type="molecule type" value="Genomic_DNA"/>
</dbReference>
<accession>M5DP31</accession>
<dbReference type="KEGG" id="tol:TOL_0458"/>
<dbReference type="InterPro" id="IPR010982">
    <property type="entry name" value="Lambda_DNA-bd_dom_sf"/>
</dbReference>
<dbReference type="HOGENOM" id="CLU_147807_0_0_6"/>
<dbReference type="AlphaFoldDB" id="M5DP31"/>
<dbReference type="eggNOG" id="ENOG5032Z15">
    <property type="taxonomic scope" value="Bacteria"/>
</dbReference>
<name>M5DP31_9GAMM</name>
<dbReference type="GO" id="GO:0003677">
    <property type="term" value="F:DNA binding"/>
    <property type="evidence" value="ECO:0007669"/>
    <property type="project" value="InterPro"/>
</dbReference>
<keyword evidence="2" id="KW-1185">Reference proteome</keyword>
<dbReference type="Gene3D" id="1.10.260.40">
    <property type="entry name" value="lambda repressor-like DNA-binding domains"/>
    <property type="match status" value="1"/>
</dbReference>
<evidence type="ECO:0000313" key="1">
    <source>
        <dbReference type="EMBL" id="CCU70897.1"/>
    </source>
</evidence>
<gene>
    <name evidence="1" type="ORF">TOL_0458</name>
</gene>
<protein>
    <submittedName>
        <fullName evidence="1">Uncharacterized protein</fullName>
    </submittedName>
</protein>
<sequence length="123" mass="13871">MLSNNEIKMIDTNEPRWLTELRAQCEKTSQRQVAEKLSVSTAMISLALKGTYPGNVEKLQRAVRGAYLGETVNCPVLGELETNKCLAYQREKLSAVNPLRVQLYRSCNGNCPNSEKNREKSHD</sequence>
<proteinExistence type="predicted"/>
<reference evidence="1 2" key="1">
    <citation type="journal article" date="2013" name="Genome Announc.">
        <title>Genome Sequence of Thalassolituus oleivorans MIL-1 (DSM 14913T).</title>
        <authorList>
            <person name="Golyshin P.N."/>
            <person name="Werner J."/>
            <person name="Chernikova T.N."/>
            <person name="Tran H."/>
            <person name="Ferrer M."/>
            <person name="Yakimov M.M."/>
            <person name="Teeling H."/>
            <person name="Golyshina O.V."/>
        </authorList>
    </citation>
    <scope>NUCLEOTIDE SEQUENCE [LARGE SCALE GENOMIC DNA]</scope>
    <source>
        <strain evidence="1 2">MIL-1</strain>
    </source>
</reference>
<dbReference type="Proteomes" id="UP000011866">
    <property type="component" value="Chromosome"/>
</dbReference>